<dbReference type="Proteomes" id="UP001151081">
    <property type="component" value="Unassembled WGS sequence"/>
</dbReference>
<evidence type="ECO:0000313" key="2">
    <source>
        <dbReference type="Proteomes" id="UP001151081"/>
    </source>
</evidence>
<reference evidence="1 2" key="1">
    <citation type="submission" date="2021-04" db="EMBL/GenBank/DDBJ databases">
        <title>Genome analysis of Polyangium sp.</title>
        <authorList>
            <person name="Li Y."/>
            <person name="Wang J."/>
        </authorList>
    </citation>
    <scope>NUCLEOTIDE SEQUENCE [LARGE SCALE GENOMIC DNA]</scope>
    <source>
        <strain evidence="1 2">SDU14</strain>
    </source>
</reference>
<keyword evidence="2" id="KW-1185">Reference proteome</keyword>
<dbReference type="EMBL" id="JAGTJJ010000006">
    <property type="protein sequence ID" value="MDC3981999.1"/>
    <property type="molecule type" value="Genomic_DNA"/>
</dbReference>
<proteinExistence type="predicted"/>
<accession>A0A9X3X0U1</accession>
<name>A0A9X3X0U1_9BACT</name>
<comment type="caution">
    <text evidence="1">The sequence shown here is derived from an EMBL/GenBank/DDBJ whole genome shotgun (WGS) entry which is preliminary data.</text>
</comment>
<dbReference type="RefSeq" id="WP_272418778.1">
    <property type="nucleotide sequence ID" value="NZ_JAGTJJ010000006.1"/>
</dbReference>
<evidence type="ECO:0000313" key="1">
    <source>
        <dbReference type="EMBL" id="MDC3981999.1"/>
    </source>
</evidence>
<protein>
    <submittedName>
        <fullName evidence="1">Uncharacterized protein</fullName>
    </submittedName>
</protein>
<dbReference type="AlphaFoldDB" id="A0A9X3X0U1"/>
<organism evidence="1 2">
    <name type="scientific">Polyangium jinanense</name>
    <dbReference type="NCBI Taxonomy" id="2829994"/>
    <lineage>
        <taxon>Bacteria</taxon>
        <taxon>Pseudomonadati</taxon>
        <taxon>Myxococcota</taxon>
        <taxon>Polyangia</taxon>
        <taxon>Polyangiales</taxon>
        <taxon>Polyangiaceae</taxon>
        <taxon>Polyangium</taxon>
    </lineage>
</organism>
<gene>
    <name evidence="1" type="ORF">KEG57_15890</name>
</gene>
<sequence>MPGSLHHARQLGRLPYRGNDQQEHWEVDIIDGDMDVVSYSSWHELVEYCARLGVPVEVWPGFTREGIDVSLDRVDRMQGDLREALRRLTLAEVSGHVLLARIVGYLARGEKVFFC</sequence>